<dbReference type="AlphaFoldDB" id="A0A087H6Q9"/>
<dbReference type="Gene3D" id="3.40.50.10140">
    <property type="entry name" value="Toll/interleukin-1 receptor homology (TIR) domain"/>
    <property type="match status" value="1"/>
</dbReference>
<accession>A0A087H6Q9</accession>
<dbReference type="OMA" id="NEKIETW"/>
<dbReference type="Gene3D" id="3.40.50.300">
    <property type="entry name" value="P-loop containing nucleotide triphosphate hydrolases"/>
    <property type="match status" value="1"/>
</dbReference>
<dbReference type="FunFam" id="3.40.50.300:FF:001002">
    <property type="entry name" value="Disease resistance protein (TIR-NBS-LRR class)"/>
    <property type="match status" value="1"/>
</dbReference>
<dbReference type="GO" id="GO:0007165">
    <property type="term" value="P:signal transduction"/>
    <property type="evidence" value="ECO:0007669"/>
    <property type="project" value="InterPro"/>
</dbReference>
<dbReference type="InterPro" id="IPR000157">
    <property type="entry name" value="TIR_dom"/>
</dbReference>
<dbReference type="PRINTS" id="PR00364">
    <property type="entry name" value="DISEASERSIST"/>
</dbReference>
<dbReference type="SMART" id="SM00255">
    <property type="entry name" value="TIR"/>
    <property type="match status" value="1"/>
</dbReference>
<comment type="catalytic activity">
    <reaction evidence="7">
        <text>NAD(+) + H2O = ADP-D-ribose + nicotinamide + H(+)</text>
        <dbReference type="Rhea" id="RHEA:16301"/>
        <dbReference type="ChEBI" id="CHEBI:15377"/>
        <dbReference type="ChEBI" id="CHEBI:15378"/>
        <dbReference type="ChEBI" id="CHEBI:17154"/>
        <dbReference type="ChEBI" id="CHEBI:57540"/>
        <dbReference type="ChEBI" id="CHEBI:57967"/>
        <dbReference type="EC" id="3.2.2.6"/>
    </reaction>
    <physiologicalReaction direction="left-to-right" evidence="7">
        <dbReference type="Rhea" id="RHEA:16302"/>
    </physiologicalReaction>
</comment>
<dbReference type="GO" id="GO:0061809">
    <property type="term" value="F:NAD+ nucleosidase activity, cyclic ADP-ribose generating"/>
    <property type="evidence" value="ECO:0007669"/>
    <property type="project" value="UniProtKB-EC"/>
</dbReference>
<evidence type="ECO:0000256" key="5">
    <source>
        <dbReference type="ARBA" id="ARBA00022821"/>
    </source>
</evidence>
<keyword evidence="4" id="KW-0378">Hydrolase</keyword>
<feature type="domain" description="TIR" evidence="8">
    <location>
        <begin position="19"/>
        <end position="191"/>
    </location>
</feature>
<dbReference type="InterPro" id="IPR035897">
    <property type="entry name" value="Toll_tir_struct_dom_sf"/>
</dbReference>
<dbReference type="SUPFAM" id="SSF52047">
    <property type="entry name" value="RNI-like"/>
    <property type="match status" value="1"/>
</dbReference>
<dbReference type="FunFam" id="1.10.8.430:FF:000002">
    <property type="entry name" value="Disease resistance protein (TIR-NBS-LRR class)"/>
    <property type="match status" value="1"/>
</dbReference>
<dbReference type="InterPro" id="IPR042197">
    <property type="entry name" value="Apaf_helical"/>
</dbReference>
<dbReference type="Pfam" id="PF23282">
    <property type="entry name" value="WHD_ROQ1"/>
    <property type="match status" value="1"/>
</dbReference>
<dbReference type="InterPro" id="IPR044974">
    <property type="entry name" value="Disease_R_plants"/>
</dbReference>
<evidence type="ECO:0000256" key="2">
    <source>
        <dbReference type="ARBA" id="ARBA00022614"/>
    </source>
</evidence>
<dbReference type="Pfam" id="PF07725">
    <property type="entry name" value="LRR_3"/>
    <property type="match status" value="1"/>
</dbReference>
<dbReference type="InterPro" id="IPR027417">
    <property type="entry name" value="P-loop_NTPase"/>
</dbReference>
<evidence type="ECO:0000256" key="1">
    <source>
        <dbReference type="ARBA" id="ARBA00011982"/>
    </source>
</evidence>
<evidence type="ECO:0000256" key="4">
    <source>
        <dbReference type="ARBA" id="ARBA00022801"/>
    </source>
</evidence>
<name>A0A087H6Q9_ARAAL</name>
<dbReference type="EMBL" id="CM002871">
    <property type="protein sequence ID" value="KFK37811.1"/>
    <property type="molecule type" value="Genomic_DNA"/>
</dbReference>
<dbReference type="PANTHER" id="PTHR11017:SF411">
    <property type="entry name" value="ADP-RIBOSYL CYCLASE_CYCLIC ADP-RIBOSE HYDROLASE-RELATED"/>
    <property type="match status" value="1"/>
</dbReference>
<dbReference type="InterPro" id="IPR011713">
    <property type="entry name" value="Leu-rich_rpt_3"/>
</dbReference>
<reference evidence="10" key="1">
    <citation type="journal article" date="2015" name="Nat. Plants">
        <title>Genome expansion of Arabis alpina linked with retrotransposition and reduced symmetric DNA methylation.</title>
        <authorList>
            <person name="Willing E.M."/>
            <person name="Rawat V."/>
            <person name="Mandakova T."/>
            <person name="Maumus F."/>
            <person name="James G.V."/>
            <person name="Nordstroem K.J."/>
            <person name="Becker C."/>
            <person name="Warthmann N."/>
            <person name="Chica C."/>
            <person name="Szarzynska B."/>
            <person name="Zytnicki M."/>
            <person name="Albani M.C."/>
            <person name="Kiefer C."/>
            <person name="Bergonzi S."/>
            <person name="Castaings L."/>
            <person name="Mateos J.L."/>
            <person name="Berns M.C."/>
            <person name="Bujdoso N."/>
            <person name="Piofczyk T."/>
            <person name="de Lorenzo L."/>
            <person name="Barrero-Sicilia C."/>
            <person name="Mateos I."/>
            <person name="Piednoel M."/>
            <person name="Hagmann J."/>
            <person name="Chen-Min-Tao R."/>
            <person name="Iglesias-Fernandez R."/>
            <person name="Schuster S.C."/>
            <person name="Alonso-Blanco C."/>
            <person name="Roudier F."/>
            <person name="Carbonero P."/>
            <person name="Paz-Ares J."/>
            <person name="Davis S.J."/>
            <person name="Pecinka A."/>
            <person name="Quesneville H."/>
            <person name="Colot V."/>
            <person name="Lysak M.A."/>
            <person name="Weigel D."/>
            <person name="Coupland G."/>
            <person name="Schneeberger K."/>
        </authorList>
    </citation>
    <scope>NUCLEOTIDE SEQUENCE [LARGE SCALE GENOMIC DNA]</scope>
    <source>
        <strain evidence="10">cv. Pajares</strain>
    </source>
</reference>
<proteinExistence type="predicted"/>
<evidence type="ECO:0000313" key="9">
    <source>
        <dbReference type="EMBL" id="KFK37811.1"/>
    </source>
</evidence>
<evidence type="ECO:0000256" key="7">
    <source>
        <dbReference type="ARBA" id="ARBA00047304"/>
    </source>
</evidence>
<dbReference type="SUPFAM" id="SSF52540">
    <property type="entry name" value="P-loop containing nucleoside triphosphate hydrolases"/>
    <property type="match status" value="1"/>
</dbReference>
<dbReference type="PROSITE" id="PS50104">
    <property type="entry name" value="TIR"/>
    <property type="match status" value="1"/>
</dbReference>
<organism evidence="9 10">
    <name type="scientific">Arabis alpina</name>
    <name type="common">Alpine rock-cress</name>
    <dbReference type="NCBI Taxonomy" id="50452"/>
    <lineage>
        <taxon>Eukaryota</taxon>
        <taxon>Viridiplantae</taxon>
        <taxon>Streptophyta</taxon>
        <taxon>Embryophyta</taxon>
        <taxon>Tracheophyta</taxon>
        <taxon>Spermatophyta</taxon>
        <taxon>Magnoliopsida</taxon>
        <taxon>eudicotyledons</taxon>
        <taxon>Gunneridae</taxon>
        <taxon>Pentapetalae</taxon>
        <taxon>rosids</taxon>
        <taxon>malvids</taxon>
        <taxon>Brassicales</taxon>
        <taxon>Brassicaceae</taxon>
        <taxon>Arabideae</taxon>
        <taxon>Arabis</taxon>
    </lineage>
</organism>
<dbReference type="FunFam" id="3.40.50.10140:FF:000007">
    <property type="entry name" value="Disease resistance protein (TIR-NBS-LRR class)"/>
    <property type="match status" value="1"/>
</dbReference>
<protein>
    <recommendedName>
        <fullName evidence="1">ADP-ribosyl cyclase/cyclic ADP-ribose hydrolase</fullName>
        <ecNumber evidence="1">3.2.2.6</ecNumber>
    </recommendedName>
</protein>
<dbReference type="SUPFAM" id="SSF46785">
    <property type="entry name" value="Winged helix' DNA-binding domain"/>
    <property type="match status" value="1"/>
</dbReference>
<keyword evidence="3" id="KW-0677">Repeat</keyword>
<keyword evidence="5" id="KW-0611">Plant defense</keyword>
<dbReference type="InterPro" id="IPR036390">
    <property type="entry name" value="WH_DNA-bd_sf"/>
</dbReference>
<evidence type="ECO:0000256" key="6">
    <source>
        <dbReference type="ARBA" id="ARBA00023027"/>
    </source>
</evidence>
<sequence>MASSSLPLSLHVCSPPRSWEHDVFPSFHGPDVRKGFLSHMKKEFERNGITPFIDNNIERGESIGPELKRAIQGSKIAIVLLSKNYVSSSWCLDELVEIMSKVEGQTVLTIFYEVDPTDVKKQTGYFGKVFSQTCQKALEKNNETCQAKTNEKIETWIKALEDVATIAGYHSNLDDEATMIEKIAADISKILNRFAPSPDLGVLVGMGAHMKNMELLLRLDLEDEVRMIGIWGPVGIGKSTIARFLFHQLSRNFPQSAIMEIRENYPRPCLDEGRAQLKLQNLMLSLMINHKDTMITHLGVAPERLKYRRVLLVLDDVDQLAQLHALAGGIRWFGPGSRIIITTEDQKILNDHGINHIYKVDYPIDKEALQIFCLHAFGQKSPYDGFEDLAREVIRLSGKLPLGLRVMGSYFRGMSKDEWTMALPGLRESLNGEIESILQFSYDALCDEDKEIFLHIACCFSYNNDKVKKVEEHLAKKFLNVRQRLQVLVEKSLIYFDDQRTIVDKRKIEIHTLLAQLGITIVHKQSREPRQRQFLVGGKDIREVLTDPAAVTRSVIGISGNLDGFNITERAFEGMPNLQFLKLMKGNFKNRQIVCWRRRLKYISPKLQLLNWMDCPMTCLRCIIHTEFLVELNMSNSKLKKLWEGIKGVYPNLPIFFCSGVLKSGGTPFLYWKCN</sequence>
<dbReference type="GO" id="GO:0043531">
    <property type="term" value="F:ADP binding"/>
    <property type="evidence" value="ECO:0007669"/>
    <property type="project" value="InterPro"/>
</dbReference>
<dbReference type="PANTHER" id="PTHR11017">
    <property type="entry name" value="LEUCINE-RICH REPEAT-CONTAINING PROTEIN"/>
    <property type="match status" value="1"/>
</dbReference>
<dbReference type="Proteomes" id="UP000029120">
    <property type="component" value="Chromosome 3"/>
</dbReference>
<evidence type="ECO:0000313" key="10">
    <source>
        <dbReference type="Proteomes" id="UP000029120"/>
    </source>
</evidence>
<dbReference type="EC" id="3.2.2.6" evidence="1"/>
<keyword evidence="2" id="KW-0433">Leucine-rich repeat</keyword>
<dbReference type="Pfam" id="PF01582">
    <property type="entry name" value="TIR"/>
    <property type="match status" value="1"/>
</dbReference>
<gene>
    <name evidence="9" type="ordered locus">AALP_Aa3g032400</name>
</gene>
<dbReference type="SUPFAM" id="SSF52200">
    <property type="entry name" value="Toll/Interleukin receptor TIR domain"/>
    <property type="match status" value="1"/>
</dbReference>
<dbReference type="Pfam" id="PF00931">
    <property type="entry name" value="NB-ARC"/>
    <property type="match status" value="1"/>
</dbReference>
<dbReference type="GO" id="GO:0006952">
    <property type="term" value="P:defense response"/>
    <property type="evidence" value="ECO:0007669"/>
    <property type="project" value="UniProtKB-KW"/>
</dbReference>
<dbReference type="Gramene" id="KFK37811">
    <property type="protein sequence ID" value="KFK37811"/>
    <property type="gene ID" value="AALP_AA3G032400"/>
</dbReference>
<keyword evidence="10" id="KW-1185">Reference proteome</keyword>
<dbReference type="Gene3D" id="1.10.8.430">
    <property type="entry name" value="Helical domain of apoptotic protease-activating factors"/>
    <property type="match status" value="1"/>
</dbReference>
<evidence type="ECO:0000259" key="8">
    <source>
        <dbReference type="PROSITE" id="PS50104"/>
    </source>
</evidence>
<dbReference type="InterPro" id="IPR002182">
    <property type="entry name" value="NB-ARC"/>
</dbReference>
<keyword evidence="6" id="KW-0520">NAD</keyword>
<dbReference type="OrthoDB" id="1095810at2759"/>
<dbReference type="InterPro" id="IPR058192">
    <property type="entry name" value="WHD_ROQ1-like"/>
</dbReference>
<evidence type="ECO:0000256" key="3">
    <source>
        <dbReference type="ARBA" id="ARBA00022737"/>
    </source>
</evidence>